<sequence>MHRRVQDIQKVSKEIGKNGRGQRTEKILTGIRQEKTGEEKQKGGQALKQLTLGSLFDGIGGFCYAAGIPSGIDTGCTIKPLWAAEVELNCIDITRYRFKDVMHVGSVTELKGDEIQPVDIITFGSPCQDLSIAGKRKGLKGNRSGLFTHAIRIIREMRLATNGKYPTFIIWENVPGAFSSNNGEDFRAVLEKVTNANIPMPASGKWATAGMVRGGEVDTAWRVLDAQYWGVPQRRKRIYLIGDFGGQRAGEILFKSESVLGYTPKSKEQRAEAAGQSTNSLRTESSRGGEVLGLDFAHADSVVRTYKDITPTLVQNMGRGGGQTPCIMYEQRTIAIDQGGGKSQCGITTELSPTLTCTHGGEPVIYSEKRNVIPLRDEVTRNKASNGLGVGKVGGPCPTLTTADIHSVFYEAYQHHGYRESDTSGTLTAGQNNTVRGDTPLIVTDKKAFEENQHGGYRETQINGTLRAAGGSYGGGSETLITESTKTKGNIPSTPKKSIKDLLKKATQKVVYIIRRLTPVEGERLQGYPDDWTKYGADGNIIADTARYRAIGNSICVYCAERLYIGIIRILQEEEKDNERKDESLL</sequence>
<dbReference type="Proteomes" id="UP000285865">
    <property type="component" value="Unassembled WGS sequence"/>
</dbReference>
<dbReference type="InterPro" id="IPR029063">
    <property type="entry name" value="SAM-dependent_MTases_sf"/>
</dbReference>
<dbReference type="GO" id="GO:0032259">
    <property type="term" value="P:methylation"/>
    <property type="evidence" value="ECO:0007669"/>
    <property type="project" value="UniProtKB-KW"/>
</dbReference>
<keyword evidence="4 6" id="KW-0949">S-adenosyl-L-methionine</keyword>
<dbReference type="GO" id="GO:0009307">
    <property type="term" value="P:DNA restriction-modification system"/>
    <property type="evidence" value="ECO:0007669"/>
    <property type="project" value="UniProtKB-KW"/>
</dbReference>
<dbReference type="EC" id="2.1.1.37" evidence="1"/>
<evidence type="ECO:0000256" key="1">
    <source>
        <dbReference type="ARBA" id="ARBA00011975"/>
    </source>
</evidence>
<name>A0A414ZQ93_9FIRM</name>
<dbReference type="SUPFAM" id="SSF53335">
    <property type="entry name" value="S-adenosyl-L-methionine-dependent methyltransferases"/>
    <property type="match status" value="1"/>
</dbReference>
<organism evidence="7 8">
    <name type="scientific">Agathobacter rectalis</name>
    <dbReference type="NCBI Taxonomy" id="39491"/>
    <lineage>
        <taxon>Bacteria</taxon>
        <taxon>Bacillati</taxon>
        <taxon>Bacillota</taxon>
        <taxon>Clostridia</taxon>
        <taxon>Lachnospirales</taxon>
        <taxon>Lachnospiraceae</taxon>
        <taxon>Agathobacter</taxon>
    </lineage>
</organism>
<comment type="caution">
    <text evidence="7">The sequence shown here is derived from an EMBL/GenBank/DDBJ whole genome shotgun (WGS) entry which is preliminary data.</text>
</comment>
<dbReference type="PRINTS" id="PR00105">
    <property type="entry name" value="C5METTRFRASE"/>
</dbReference>
<evidence type="ECO:0000256" key="3">
    <source>
        <dbReference type="ARBA" id="ARBA00022679"/>
    </source>
</evidence>
<dbReference type="GO" id="GO:0003886">
    <property type="term" value="F:DNA (cytosine-5-)-methyltransferase activity"/>
    <property type="evidence" value="ECO:0007669"/>
    <property type="project" value="UniProtKB-EC"/>
</dbReference>
<keyword evidence="3 6" id="KW-0808">Transferase</keyword>
<dbReference type="InterPro" id="IPR050750">
    <property type="entry name" value="C5-MTase"/>
</dbReference>
<accession>A0A414ZQ93</accession>
<dbReference type="Gene3D" id="3.90.120.10">
    <property type="entry name" value="DNA Methylase, subunit A, domain 2"/>
    <property type="match status" value="1"/>
</dbReference>
<dbReference type="PROSITE" id="PS00094">
    <property type="entry name" value="C5_MTASE_1"/>
    <property type="match status" value="1"/>
</dbReference>
<evidence type="ECO:0000256" key="6">
    <source>
        <dbReference type="PROSITE-ProRule" id="PRU01016"/>
    </source>
</evidence>
<dbReference type="EMBL" id="QRKN01000001">
    <property type="protein sequence ID" value="RHI25411.1"/>
    <property type="molecule type" value="Genomic_DNA"/>
</dbReference>
<dbReference type="InterPro" id="IPR018117">
    <property type="entry name" value="C5_DNA_meth_AS"/>
</dbReference>
<gene>
    <name evidence="7" type="ORF">DW172_01585</name>
</gene>
<keyword evidence="2 6" id="KW-0489">Methyltransferase</keyword>
<feature type="active site" evidence="6">
    <location>
        <position position="127"/>
    </location>
</feature>
<protein>
    <recommendedName>
        <fullName evidence="1">DNA (cytosine-5-)-methyltransferase</fullName>
        <ecNumber evidence="1">2.1.1.37</ecNumber>
    </recommendedName>
</protein>
<dbReference type="AlphaFoldDB" id="A0A414ZQ93"/>
<keyword evidence="5" id="KW-0680">Restriction system</keyword>
<dbReference type="PANTHER" id="PTHR46098">
    <property type="entry name" value="TRNA (CYTOSINE(38)-C(5))-METHYLTRANSFERASE"/>
    <property type="match status" value="1"/>
</dbReference>
<proteinExistence type="inferred from homology"/>
<evidence type="ECO:0000256" key="5">
    <source>
        <dbReference type="ARBA" id="ARBA00022747"/>
    </source>
</evidence>
<evidence type="ECO:0000313" key="7">
    <source>
        <dbReference type="EMBL" id="RHI25411.1"/>
    </source>
</evidence>
<dbReference type="PROSITE" id="PS51679">
    <property type="entry name" value="SAM_MT_C5"/>
    <property type="match status" value="1"/>
</dbReference>
<reference evidence="7 8" key="1">
    <citation type="submission" date="2018-08" db="EMBL/GenBank/DDBJ databases">
        <title>A genome reference for cultivated species of the human gut microbiota.</title>
        <authorList>
            <person name="Zou Y."/>
            <person name="Xue W."/>
            <person name="Luo G."/>
        </authorList>
    </citation>
    <scope>NUCLEOTIDE SEQUENCE [LARGE SCALE GENOMIC DNA]</scope>
    <source>
        <strain evidence="7 8">AM16-11</strain>
    </source>
</reference>
<dbReference type="PANTHER" id="PTHR46098:SF1">
    <property type="entry name" value="TRNA (CYTOSINE(38)-C(5))-METHYLTRANSFERASE"/>
    <property type="match status" value="1"/>
</dbReference>
<evidence type="ECO:0000256" key="2">
    <source>
        <dbReference type="ARBA" id="ARBA00022603"/>
    </source>
</evidence>
<dbReference type="Gene3D" id="3.40.50.150">
    <property type="entry name" value="Vaccinia Virus protein VP39"/>
    <property type="match status" value="1"/>
</dbReference>
<dbReference type="Pfam" id="PF00145">
    <property type="entry name" value="DNA_methylase"/>
    <property type="match status" value="2"/>
</dbReference>
<evidence type="ECO:0000256" key="4">
    <source>
        <dbReference type="ARBA" id="ARBA00022691"/>
    </source>
</evidence>
<comment type="similarity">
    <text evidence="6">Belongs to the class I-like SAM-binding methyltransferase superfamily. C5-methyltransferase family.</text>
</comment>
<evidence type="ECO:0000313" key="8">
    <source>
        <dbReference type="Proteomes" id="UP000285865"/>
    </source>
</evidence>
<dbReference type="InterPro" id="IPR001525">
    <property type="entry name" value="C5_MeTfrase"/>
</dbReference>